<dbReference type="GeneID" id="93427995"/>
<gene>
    <name evidence="12" type="primary">fluC</name>
    <name evidence="12" type="synonym">crcB</name>
    <name evidence="13" type="ORF">HMPREF2130_00890</name>
</gene>
<feature type="transmembrane region" description="Helical" evidence="12">
    <location>
        <begin position="66"/>
        <end position="89"/>
    </location>
</feature>
<proteinExistence type="inferred from homology"/>
<sequence>MYLSILAVGIGAMLGAWLRWGLSLQLNHYLANVALGTLVVNWIGGFIIGFAVSFFANSTLSVNYKLFLITGFCGALTTFSTFSMEIVTLLQSGKIAYALLSIALHLIGSLLFTLLGIWAYQISLGQ</sequence>
<dbReference type="NCBIfam" id="TIGR00494">
    <property type="entry name" value="crcB"/>
    <property type="match status" value="1"/>
</dbReference>
<name>A0A096AP35_9BURK</name>
<dbReference type="GO" id="GO:0140114">
    <property type="term" value="P:cellular detoxification of fluoride"/>
    <property type="evidence" value="ECO:0007669"/>
    <property type="project" value="UniProtKB-UniRule"/>
</dbReference>
<evidence type="ECO:0000256" key="7">
    <source>
        <dbReference type="ARBA" id="ARBA00023065"/>
    </source>
</evidence>
<evidence type="ECO:0000256" key="5">
    <source>
        <dbReference type="ARBA" id="ARBA00022989"/>
    </source>
</evidence>
<keyword evidence="4 12" id="KW-0812">Transmembrane</keyword>
<dbReference type="GO" id="GO:0046872">
    <property type="term" value="F:metal ion binding"/>
    <property type="evidence" value="ECO:0007669"/>
    <property type="project" value="UniProtKB-KW"/>
</dbReference>
<comment type="similarity">
    <text evidence="10 12">Belongs to the fluoride channel Fluc/FEX (TC 1.A.43) family.</text>
</comment>
<evidence type="ECO:0000256" key="3">
    <source>
        <dbReference type="ARBA" id="ARBA00022519"/>
    </source>
</evidence>
<evidence type="ECO:0000313" key="13">
    <source>
        <dbReference type="EMBL" id="KGF32397.1"/>
    </source>
</evidence>
<feature type="transmembrane region" description="Helical" evidence="12">
    <location>
        <begin position="95"/>
        <end position="120"/>
    </location>
</feature>
<keyword evidence="2 12" id="KW-1003">Cell membrane</keyword>
<reference evidence="13 14" key="1">
    <citation type="submission" date="2014-07" db="EMBL/GenBank/DDBJ databases">
        <authorList>
            <person name="McCorrison J."/>
            <person name="Sanka R."/>
            <person name="Torralba M."/>
            <person name="Gillis M."/>
            <person name="Haft D.H."/>
            <person name="Methe B."/>
            <person name="Sutton G."/>
            <person name="Nelson K.E."/>
        </authorList>
    </citation>
    <scope>NUCLEOTIDE SEQUENCE [LARGE SCALE GENOMIC DNA]</scope>
    <source>
        <strain evidence="13 14">DNF00040</strain>
    </source>
</reference>
<keyword evidence="7 12" id="KW-0406">Ion transport</keyword>
<evidence type="ECO:0000313" key="14">
    <source>
        <dbReference type="Proteomes" id="UP000029629"/>
    </source>
</evidence>
<evidence type="ECO:0000256" key="10">
    <source>
        <dbReference type="ARBA" id="ARBA00035120"/>
    </source>
</evidence>
<dbReference type="GO" id="GO:0062054">
    <property type="term" value="F:fluoride channel activity"/>
    <property type="evidence" value="ECO:0007669"/>
    <property type="project" value="UniProtKB-UniRule"/>
</dbReference>
<evidence type="ECO:0000256" key="1">
    <source>
        <dbReference type="ARBA" id="ARBA00004651"/>
    </source>
</evidence>
<evidence type="ECO:0000256" key="4">
    <source>
        <dbReference type="ARBA" id="ARBA00022692"/>
    </source>
</evidence>
<dbReference type="PANTHER" id="PTHR28259:SF1">
    <property type="entry name" value="FLUORIDE EXPORT PROTEIN 1-RELATED"/>
    <property type="match status" value="1"/>
</dbReference>
<comment type="activity regulation">
    <text evidence="12">Na(+) is not transported, but it plays an essential structural role and its presence is essential for fluoride channel function.</text>
</comment>
<feature type="binding site" evidence="12">
    <location>
        <position position="77"/>
    </location>
    <ligand>
        <name>Na(+)</name>
        <dbReference type="ChEBI" id="CHEBI:29101"/>
        <note>structural</note>
    </ligand>
</feature>
<feature type="transmembrane region" description="Helical" evidence="12">
    <location>
        <begin position="31"/>
        <end position="54"/>
    </location>
</feature>
<comment type="subcellular location">
    <subcellularLocation>
        <location evidence="1 12">Cell membrane</location>
        <topology evidence="1 12">Multi-pass membrane protein</topology>
    </subcellularLocation>
</comment>
<dbReference type="InterPro" id="IPR003691">
    <property type="entry name" value="FluC"/>
</dbReference>
<comment type="caution">
    <text evidence="13">The sequence shown here is derived from an EMBL/GenBank/DDBJ whole genome shotgun (WGS) entry which is preliminary data.</text>
</comment>
<feature type="binding site" evidence="12">
    <location>
        <position position="74"/>
    </location>
    <ligand>
        <name>Na(+)</name>
        <dbReference type="ChEBI" id="CHEBI:29101"/>
        <note>structural</note>
    </ligand>
</feature>
<comment type="function">
    <text evidence="12">Fluoride-specific ion channel. Important for reducing fluoride concentration in the cell, thus reducing its toxicity.</text>
</comment>
<dbReference type="OrthoDB" id="9806299at2"/>
<keyword evidence="8 12" id="KW-0472">Membrane</keyword>
<keyword evidence="9 12" id="KW-0407">Ion channel</keyword>
<keyword evidence="6 12" id="KW-0915">Sodium</keyword>
<accession>A0A096AP35</accession>
<dbReference type="Proteomes" id="UP000029629">
    <property type="component" value="Unassembled WGS sequence"/>
</dbReference>
<keyword evidence="3" id="KW-0997">Cell inner membrane</keyword>
<keyword evidence="5 12" id="KW-1133">Transmembrane helix</keyword>
<dbReference type="PANTHER" id="PTHR28259">
    <property type="entry name" value="FLUORIDE EXPORT PROTEIN 1-RELATED"/>
    <property type="match status" value="1"/>
</dbReference>
<dbReference type="Pfam" id="PF02537">
    <property type="entry name" value="CRCB"/>
    <property type="match status" value="1"/>
</dbReference>
<dbReference type="HAMAP" id="MF_00454">
    <property type="entry name" value="FluC"/>
    <property type="match status" value="1"/>
</dbReference>
<dbReference type="RefSeq" id="WP_018026355.1">
    <property type="nucleotide sequence ID" value="NZ_JRNI01000004.1"/>
</dbReference>
<evidence type="ECO:0000256" key="11">
    <source>
        <dbReference type="ARBA" id="ARBA00035585"/>
    </source>
</evidence>
<protein>
    <recommendedName>
        <fullName evidence="12">Fluoride-specific ion channel FluC</fullName>
    </recommendedName>
</protein>
<dbReference type="NCBIfam" id="NF010792">
    <property type="entry name" value="PRK14196.1"/>
    <property type="match status" value="1"/>
</dbReference>
<evidence type="ECO:0000256" key="9">
    <source>
        <dbReference type="ARBA" id="ARBA00023303"/>
    </source>
</evidence>
<evidence type="ECO:0000256" key="2">
    <source>
        <dbReference type="ARBA" id="ARBA00022475"/>
    </source>
</evidence>
<dbReference type="GO" id="GO:0005886">
    <property type="term" value="C:plasma membrane"/>
    <property type="evidence" value="ECO:0007669"/>
    <property type="project" value="UniProtKB-SubCell"/>
</dbReference>
<dbReference type="eggNOG" id="COG0239">
    <property type="taxonomic scope" value="Bacteria"/>
</dbReference>
<organism evidence="13 14">
    <name type="scientific">Oligella urethralis DNF00040</name>
    <dbReference type="NCBI Taxonomy" id="1401065"/>
    <lineage>
        <taxon>Bacteria</taxon>
        <taxon>Pseudomonadati</taxon>
        <taxon>Pseudomonadota</taxon>
        <taxon>Betaproteobacteria</taxon>
        <taxon>Burkholderiales</taxon>
        <taxon>Alcaligenaceae</taxon>
        <taxon>Oligella</taxon>
    </lineage>
</organism>
<evidence type="ECO:0000256" key="6">
    <source>
        <dbReference type="ARBA" id="ARBA00023053"/>
    </source>
</evidence>
<keyword evidence="14" id="KW-1185">Reference proteome</keyword>
<keyword evidence="12" id="KW-0479">Metal-binding</keyword>
<evidence type="ECO:0000256" key="8">
    <source>
        <dbReference type="ARBA" id="ARBA00023136"/>
    </source>
</evidence>
<evidence type="ECO:0000256" key="12">
    <source>
        <dbReference type="HAMAP-Rule" id="MF_00454"/>
    </source>
</evidence>
<dbReference type="EMBL" id="JRNI01000004">
    <property type="protein sequence ID" value="KGF32397.1"/>
    <property type="molecule type" value="Genomic_DNA"/>
</dbReference>
<comment type="catalytic activity">
    <reaction evidence="11">
        <text>fluoride(in) = fluoride(out)</text>
        <dbReference type="Rhea" id="RHEA:76159"/>
        <dbReference type="ChEBI" id="CHEBI:17051"/>
    </reaction>
    <physiologicalReaction direction="left-to-right" evidence="11">
        <dbReference type="Rhea" id="RHEA:76160"/>
    </physiologicalReaction>
</comment>
<dbReference type="AlphaFoldDB" id="A0A096AP35"/>
<keyword evidence="12" id="KW-0813">Transport</keyword>